<name>A0ABQ3UM42_9CHLR</name>
<comment type="caution">
    <text evidence="1">The sequence shown here is derived from an EMBL/GenBank/DDBJ whole genome shotgun (WGS) entry which is preliminary data.</text>
</comment>
<dbReference type="Proteomes" id="UP000654345">
    <property type="component" value="Unassembled WGS sequence"/>
</dbReference>
<accession>A0ABQ3UM42</accession>
<organism evidence="1 2">
    <name type="scientific">Ktedonobacter robiniae</name>
    <dbReference type="NCBI Taxonomy" id="2778365"/>
    <lineage>
        <taxon>Bacteria</taxon>
        <taxon>Bacillati</taxon>
        <taxon>Chloroflexota</taxon>
        <taxon>Ktedonobacteria</taxon>
        <taxon>Ktedonobacterales</taxon>
        <taxon>Ktedonobacteraceae</taxon>
        <taxon>Ktedonobacter</taxon>
    </lineage>
</organism>
<keyword evidence="2" id="KW-1185">Reference proteome</keyword>
<evidence type="ECO:0008006" key="3">
    <source>
        <dbReference type="Google" id="ProtNLM"/>
    </source>
</evidence>
<sequence length="341" mass="38349">MVASYKTMADYMPDNGLQVVMFTHQDTGVWVDMVAIMWGAGLQVTAAWYIATETTSELKKGGYVQGTVLLVLRKRKEQASAYLDELVQEVKTEVERQMDTLLGLNQTIVSKRKKHAESNTLIENLFEDADLQMAGYAAALRVLTGYTHIDGRDMAAEALRPRTKGAKGVVSEIIDFAVQIANEHLVPEGIQPAIWEELTGSERFYLKMIELEALGLKKLDNYQNFAKAFRVNNDNSMMASSKANDARLKTGYEFKKTEFDGEFGQSGLRAVLFALYELQKDLDSDEVMSHLRDLVVDYHSRREALKALIHYIASKREKTAPREAEAARILLGRIQNERLGG</sequence>
<protein>
    <recommendedName>
        <fullName evidence="3">DNA methylase</fullName>
    </recommendedName>
</protein>
<evidence type="ECO:0000313" key="2">
    <source>
        <dbReference type="Proteomes" id="UP000654345"/>
    </source>
</evidence>
<gene>
    <name evidence="1" type="ORF">KSB_22270</name>
</gene>
<dbReference type="RefSeq" id="WP_201370536.1">
    <property type="nucleotide sequence ID" value="NZ_BNJG01000001.1"/>
</dbReference>
<proteinExistence type="predicted"/>
<reference evidence="1 2" key="1">
    <citation type="journal article" date="2021" name="Int. J. Syst. Evol. Microbiol.">
        <title>Reticulibacter mediterranei gen. nov., sp. nov., within the new family Reticulibacteraceae fam. nov., and Ktedonospora formicarum gen. nov., sp. nov., Ktedonobacter robiniae sp. nov., Dictyobacter formicarum sp. nov. and Dictyobacter arantiisoli sp. nov., belonging to the class Ktedonobacteria.</title>
        <authorList>
            <person name="Yabe S."/>
            <person name="Zheng Y."/>
            <person name="Wang C.M."/>
            <person name="Sakai Y."/>
            <person name="Abe K."/>
            <person name="Yokota A."/>
            <person name="Donadio S."/>
            <person name="Cavaletti L."/>
            <person name="Monciardini P."/>
        </authorList>
    </citation>
    <scope>NUCLEOTIDE SEQUENCE [LARGE SCALE GENOMIC DNA]</scope>
    <source>
        <strain evidence="1 2">SOSP1-30</strain>
    </source>
</reference>
<dbReference type="EMBL" id="BNJG01000001">
    <property type="protein sequence ID" value="GHO53752.1"/>
    <property type="molecule type" value="Genomic_DNA"/>
</dbReference>
<evidence type="ECO:0000313" key="1">
    <source>
        <dbReference type="EMBL" id="GHO53752.1"/>
    </source>
</evidence>